<protein>
    <submittedName>
        <fullName evidence="1">Uncharacterized protein</fullName>
    </submittedName>
</protein>
<dbReference type="Pfam" id="PF26407">
    <property type="entry name" value="DUF8105"/>
    <property type="match status" value="1"/>
</dbReference>
<reference evidence="1 2" key="1">
    <citation type="journal article" date="2019" name="Int. J. Syst. Evol. Microbiol.">
        <title>The Global Catalogue of Microorganisms (GCM) 10K type strain sequencing project: providing services to taxonomists for standard genome sequencing and annotation.</title>
        <authorList>
            <consortium name="The Broad Institute Genomics Platform"/>
            <consortium name="The Broad Institute Genome Sequencing Center for Infectious Disease"/>
            <person name="Wu L."/>
            <person name="Ma J."/>
        </authorList>
    </citation>
    <scope>NUCLEOTIDE SEQUENCE [LARGE SCALE GENOMIC DNA]</scope>
    <source>
        <strain evidence="1 2">DSM 26526</strain>
    </source>
</reference>
<name>A0ABD5XLV8_9EURY</name>
<dbReference type="AlphaFoldDB" id="A0ABD5XLV8"/>
<evidence type="ECO:0000313" key="2">
    <source>
        <dbReference type="Proteomes" id="UP001596460"/>
    </source>
</evidence>
<dbReference type="EMBL" id="JBHTAB010000008">
    <property type="protein sequence ID" value="MFC7130579.1"/>
    <property type="molecule type" value="Genomic_DNA"/>
</dbReference>
<keyword evidence="2" id="KW-1185">Reference proteome</keyword>
<accession>A0ABD5XLV8</accession>
<evidence type="ECO:0000313" key="1">
    <source>
        <dbReference type="EMBL" id="MFC7130579.1"/>
    </source>
</evidence>
<dbReference type="Proteomes" id="UP001596460">
    <property type="component" value="Unassembled WGS sequence"/>
</dbReference>
<dbReference type="RefSeq" id="WP_390245949.1">
    <property type="nucleotide sequence ID" value="NZ_JBHTAB010000008.1"/>
</dbReference>
<comment type="caution">
    <text evidence="1">The sequence shown here is derived from an EMBL/GenBank/DDBJ whole genome shotgun (WGS) entry which is preliminary data.</text>
</comment>
<organism evidence="1 2">
    <name type="scientific">Haloferax chudinovii</name>
    <dbReference type="NCBI Taxonomy" id="1109010"/>
    <lineage>
        <taxon>Archaea</taxon>
        <taxon>Methanobacteriati</taxon>
        <taxon>Methanobacteriota</taxon>
        <taxon>Stenosarchaea group</taxon>
        <taxon>Halobacteria</taxon>
        <taxon>Halobacteriales</taxon>
        <taxon>Haloferacaceae</taxon>
        <taxon>Haloferax</taxon>
    </lineage>
</organism>
<sequence>MEVGPNWPPSISVAKALLAADAEEQLELSRNCWECGWQETRVVRIDSIETTTGDAHTIKRAALVDEITAELEAIDSLETLSDALADLRRQRQLEADTAGTTDEHTEKP</sequence>
<proteinExistence type="predicted"/>
<dbReference type="InterPro" id="IPR058418">
    <property type="entry name" value="DUF8105"/>
</dbReference>
<gene>
    <name evidence="1" type="ORF">ACFQI8_14405</name>
</gene>